<dbReference type="RefSeq" id="WP_014827603.1">
    <property type="nucleotide sequence ID" value="NC_018068.1"/>
</dbReference>
<dbReference type="eggNOG" id="COG2846">
    <property type="taxonomic scope" value="Bacteria"/>
</dbReference>
<evidence type="ECO:0000259" key="1">
    <source>
        <dbReference type="Pfam" id="PF01814"/>
    </source>
</evidence>
<proteinExistence type="predicted"/>
<name>I4D733_DESAJ</name>
<keyword evidence="3" id="KW-1185">Reference proteome</keyword>
<accession>I4D733</accession>
<dbReference type="OrthoDB" id="360658at2"/>
<dbReference type="InterPro" id="IPR012312">
    <property type="entry name" value="Hemerythrin-like"/>
</dbReference>
<sequence>MNIDNLTRQHREIAQLIKEIETLLTQDVAAKSFDISLKMAALSGKLSIHLKTEDDYLYPSLKISNDERLKRTANLFNEEMENIAHSFANYKANYISGTQIKKDVTKFINETRSIFSLLKHRLNHEDNQLYPLVQNL</sequence>
<reference evidence="2 3" key="1">
    <citation type="journal article" date="2012" name="J. Bacteriol.">
        <title>Complete genome sequences of Desulfosporosinus orientis DSM765T, Desulfosporosinus youngiae DSM17734T, Desulfosporosinus meridiei DSM13257T, and Desulfosporosinus acidiphilus DSM22704T.</title>
        <authorList>
            <person name="Pester M."/>
            <person name="Brambilla E."/>
            <person name="Alazard D."/>
            <person name="Rattei T."/>
            <person name="Weinmaier T."/>
            <person name="Han J."/>
            <person name="Lucas S."/>
            <person name="Lapidus A."/>
            <person name="Cheng J.F."/>
            <person name="Goodwin L."/>
            <person name="Pitluck S."/>
            <person name="Peters L."/>
            <person name="Ovchinnikova G."/>
            <person name="Teshima H."/>
            <person name="Detter J.C."/>
            <person name="Han C.S."/>
            <person name="Tapia R."/>
            <person name="Land M.L."/>
            <person name="Hauser L."/>
            <person name="Kyrpides N.C."/>
            <person name="Ivanova N.N."/>
            <person name="Pagani I."/>
            <person name="Huntmann M."/>
            <person name="Wei C.L."/>
            <person name="Davenport K.W."/>
            <person name="Daligault H."/>
            <person name="Chain P.S."/>
            <person name="Chen A."/>
            <person name="Mavromatis K."/>
            <person name="Markowitz V."/>
            <person name="Szeto E."/>
            <person name="Mikhailova N."/>
            <person name="Pati A."/>
            <person name="Wagner M."/>
            <person name="Woyke T."/>
            <person name="Ollivier B."/>
            <person name="Klenk H.P."/>
            <person name="Spring S."/>
            <person name="Loy A."/>
        </authorList>
    </citation>
    <scope>NUCLEOTIDE SEQUENCE [LARGE SCALE GENOMIC DNA]</scope>
    <source>
        <strain evidence="3">DSM 22704 / JCM 16185 / SJ4</strain>
    </source>
</reference>
<dbReference type="HOGENOM" id="CLU_149394_0_0_9"/>
<dbReference type="STRING" id="646529.Desaci_2675"/>
<gene>
    <name evidence="2" type="ordered locus">Desaci_2675</name>
</gene>
<dbReference type="AlphaFoldDB" id="I4D733"/>
<dbReference type="Gene3D" id="1.20.120.520">
    <property type="entry name" value="nmb1532 protein domain like"/>
    <property type="match status" value="1"/>
</dbReference>
<protein>
    <submittedName>
        <fullName evidence="2">Hemerythrin HHE cation binding domain-containing protein</fullName>
    </submittedName>
</protein>
<dbReference type="KEGG" id="dai:Desaci_2675"/>
<feature type="domain" description="Hemerythrin-like" evidence="1">
    <location>
        <begin position="3"/>
        <end position="133"/>
    </location>
</feature>
<organism evidence="2 3">
    <name type="scientific">Desulfosporosinus acidiphilus (strain DSM 22704 / JCM 16185 / SJ4)</name>
    <dbReference type="NCBI Taxonomy" id="646529"/>
    <lineage>
        <taxon>Bacteria</taxon>
        <taxon>Bacillati</taxon>
        <taxon>Bacillota</taxon>
        <taxon>Clostridia</taxon>
        <taxon>Eubacteriales</taxon>
        <taxon>Desulfitobacteriaceae</taxon>
        <taxon>Desulfosporosinus</taxon>
    </lineage>
</organism>
<dbReference type="EMBL" id="CP003639">
    <property type="protein sequence ID" value="AFM41607.1"/>
    <property type="molecule type" value="Genomic_DNA"/>
</dbReference>
<evidence type="ECO:0000313" key="3">
    <source>
        <dbReference type="Proteomes" id="UP000002892"/>
    </source>
</evidence>
<dbReference type="Pfam" id="PF01814">
    <property type="entry name" value="Hemerythrin"/>
    <property type="match status" value="1"/>
</dbReference>
<dbReference type="Proteomes" id="UP000002892">
    <property type="component" value="Chromosome"/>
</dbReference>
<evidence type="ECO:0000313" key="2">
    <source>
        <dbReference type="EMBL" id="AFM41607.1"/>
    </source>
</evidence>